<evidence type="ECO:0000313" key="1">
    <source>
        <dbReference type="EMBL" id="KAF6040378.1"/>
    </source>
</evidence>
<keyword evidence="2" id="KW-1185">Reference proteome</keyword>
<protein>
    <submittedName>
        <fullName evidence="1">Uncharacterized protein</fullName>
    </submittedName>
</protein>
<comment type="caution">
    <text evidence="1">The sequence shown here is derived from an EMBL/GenBank/DDBJ whole genome shotgun (WGS) entry which is preliminary data.</text>
</comment>
<evidence type="ECO:0000313" key="2">
    <source>
        <dbReference type="Proteomes" id="UP000593567"/>
    </source>
</evidence>
<organism evidence="1 2">
    <name type="scientific">Bugula neritina</name>
    <name type="common">Brown bryozoan</name>
    <name type="synonym">Sertularia neritina</name>
    <dbReference type="NCBI Taxonomy" id="10212"/>
    <lineage>
        <taxon>Eukaryota</taxon>
        <taxon>Metazoa</taxon>
        <taxon>Spiralia</taxon>
        <taxon>Lophotrochozoa</taxon>
        <taxon>Bryozoa</taxon>
        <taxon>Gymnolaemata</taxon>
        <taxon>Cheilostomatida</taxon>
        <taxon>Flustrina</taxon>
        <taxon>Buguloidea</taxon>
        <taxon>Bugulidae</taxon>
        <taxon>Bugula</taxon>
    </lineage>
</organism>
<reference evidence="1" key="1">
    <citation type="submission" date="2020-06" db="EMBL/GenBank/DDBJ databases">
        <title>Draft genome of Bugula neritina, a colonial animal packing powerful symbionts and potential medicines.</title>
        <authorList>
            <person name="Rayko M."/>
        </authorList>
    </citation>
    <scope>NUCLEOTIDE SEQUENCE [LARGE SCALE GENOMIC DNA]</scope>
    <source>
        <strain evidence="1">Kwan_BN1</strain>
    </source>
</reference>
<dbReference type="AlphaFoldDB" id="A0A7J7KQG4"/>
<dbReference type="EMBL" id="VXIV02000150">
    <property type="protein sequence ID" value="KAF6040378.1"/>
    <property type="molecule type" value="Genomic_DNA"/>
</dbReference>
<name>A0A7J7KQG4_BUGNE</name>
<proteinExistence type="predicted"/>
<accession>A0A7J7KQG4</accession>
<gene>
    <name evidence="1" type="ORF">EB796_001317</name>
</gene>
<sequence>MAREHEIPRNILSTVRIIEYVILCRPVSCVDVHSFSVLRGVCEGNPRGGFRSTIHHFGCHGRREWCYVIVITLQVVCISFQHQVVIWDILCS</sequence>
<dbReference type="Proteomes" id="UP000593567">
    <property type="component" value="Unassembled WGS sequence"/>
</dbReference>